<dbReference type="EMBL" id="JBHMCR010000003">
    <property type="protein sequence ID" value="MFB9519193.1"/>
    <property type="molecule type" value="Genomic_DNA"/>
</dbReference>
<dbReference type="Gene3D" id="3.30.750.24">
    <property type="entry name" value="STAS domain"/>
    <property type="match status" value="1"/>
</dbReference>
<evidence type="ECO:0000259" key="1">
    <source>
        <dbReference type="Pfam" id="PF14417"/>
    </source>
</evidence>
<accession>A0ABV5P7W7</accession>
<organism evidence="2 3">
    <name type="scientific">Streptomyces cremeus</name>
    <dbReference type="NCBI Taxonomy" id="66881"/>
    <lineage>
        <taxon>Bacteria</taxon>
        <taxon>Bacillati</taxon>
        <taxon>Actinomycetota</taxon>
        <taxon>Actinomycetes</taxon>
        <taxon>Kitasatosporales</taxon>
        <taxon>Streptomycetaceae</taxon>
        <taxon>Streptomyces</taxon>
    </lineage>
</organism>
<dbReference type="Pfam" id="PF14417">
    <property type="entry name" value="MEDS"/>
    <property type="match status" value="1"/>
</dbReference>
<evidence type="ECO:0000313" key="3">
    <source>
        <dbReference type="Proteomes" id="UP001589718"/>
    </source>
</evidence>
<sequence>MAEAPKAVEPPVRAAVGRHSSIVYSDDRRWAEHLCTFVRDGLDRHEAMRYFAYATEPAQVLRTLSDAGIDAQEAVRSGQLTVTNVAAPHRGDAVFDPDGLIGRWHEGVDAAFADGYRGLRVIGEMSWAERDTDDADRMLEYELRVHHEVFERLPLTGWCFYDRRLMSEERLNVLAGAHLTHRGDSVAEPTLQVAPLDGAPGFLLNGSAGWDTRRTVAAAAAALVRTPHPRPELDFSALQHLDADSLVTLAQAAARRPGGAPLRIRQAPPTLRRLLDLFPELGSTMEVVVR</sequence>
<name>A0ABV5P7W7_STRCM</name>
<proteinExistence type="predicted"/>
<dbReference type="RefSeq" id="WP_345225598.1">
    <property type="nucleotide sequence ID" value="NZ_BAAAXE010000013.1"/>
</dbReference>
<dbReference type="InterPro" id="IPR025847">
    <property type="entry name" value="MEDS_domain"/>
</dbReference>
<reference evidence="2 3" key="1">
    <citation type="submission" date="2024-09" db="EMBL/GenBank/DDBJ databases">
        <authorList>
            <person name="Sun Q."/>
            <person name="Mori K."/>
        </authorList>
    </citation>
    <scope>NUCLEOTIDE SEQUENCE [LARGE SCALE GENOMIC DNA]</scope>
    <source>
        <strain evidence="2 3">JCM 4362</strain>
    </source>
</reference>
<dbReference type="InterPro" id="IPR036513">
    <property type="entry name" value="STAS_dom_sf"/>
</dbReference>
<evidence type="ECO:0000313" key="2">
    <source>
        <dbReference type="EMBL" id="MFB9519193.1"/>
    </source>
</evidence>
<comment type="caution">
    <text evidence="2">The sequence shown here is derived from an EMBL/GenBank/DDBJ whole genome shotgun (WGS) entry which is preliminary data.</text>
</comment>
<gene>
    <name evidence="2" type="ORF">ACFFTU_04400</name>
</gene>
<dbReference type="Proteomes" id="UP001589718">
    <property type="component" value="Unassembled WGS sequence"/>
</dbReference>
<protein>
    <submittedName>
        <fullName evidence="2">MEDS domain-containing protein</fullName>
    </submittedName>
</protein>
<keyword evidence="3" id="KW-1185">Reference proteome</keyword>
<feature type="domain" description="MEDS" evidence="1">
    <location>
        <begin position="18"/>
        <end position="178"/>
    </location>
</feature>